<accession>A0A2A7MFS2</accession>
<reference evidence="8 9" key="1">
    <citation type="submission" date="2017-10" db="EMBL/GenBank/DDBJ databases">
        <title>Effective Description of Clostridium neonatale sp. nov. linked to necrotizing enterocolitis in neonates and a clarification of species assignable to the genus Clostridium (Prazmowski 1880) emend. Lawson and Rainey 2016.</title>
        <authorList>
            <person name="Bernard K."/>
            <person name="Burdz T."/>
            <person name="Wiebe D."/>
            <person name="Balcewich B."/>
            <person name="Alfa M."/>
            <person name="Bernier A.-M."/>
        </authorList>
    </citation>
    <scope>NUCLEOTIDE SEQUENCE [LARGE SCALE GENOMIC DNA]</scope>
    <source>
        <strain evidence="8 9">LCDC99A005</strain>
    </source>
</reference>
<dbReference type="InterPro" id="IPR050465">
    <property type="entry name" value="UPF0194_transport"/>
</dbReference>
<dbReference type="InterPro" id="IPR058636">
    <property type="entry name" value="Beta-barrel_YknX"/>
</dbReference>
<dbReference type="Gene3D" id="2.40.50.100">
    <property type="match status" value="1"/>
</dbReference>
<evidence type="ECO:0000256" key="3">
    <source>
        <dbReference type="SAM" id="Coils"/>
    </source>
</evidence>
<evidence type="ECO:0000313" key="9">
    <source>
        <dbReference type="Proteomes" id="UP000220840"/>
    </source>
</evidence>
<dbReference type="Pfam" id="PF25990">
    <property type="entry name" value="Beta-barrel_YknX"/>
    <property type="match status" value="1"/>
</dbReference>
<dbReference type="EMBL" id="PDCJ01000001">
    <property type="protein sequence ID" value="PEG30594.1"/>
    <property type="molecule type" value="Genomic_DNA"/>
</dbReference>
<keyword evidence="5" id="KW-0812">Transmembrane</keyword>
<keyword evidence="9" id="KW-1185">Reference proteome</keyword>
<name>A0A2A7MFS2_9CLOT</name>
<evidence type="ECO:0000313" key="8">
    <source>
        <dbReference type="EMBL" id="PEG30594.1"/>
    </source>
</evidence>
<dbReference type="Pfam" id="PF25917">
    <property type="entry name" value="BSH_RND"/>
    <property type="match status" value="1"/>
</dbReference>
<dbReference type="PANTHER" id="PTHR32347:SF14">
    <property type="entry name" value="EFFLUX SYSTEM COMPONENT YKNX-RELATED"/>
    <property type="match status" value="1"/>
</dbReference>
<comment type="caution">
    <text evidence="8">The sequence shown here is derived from an EMBL/GenBank/DDBJ whole genome shotgun (WGS) entry which is preliminary data.</text>
</comment>
<proteinExistence type="predicted"/>
<keyword evidence="5" id="KW-0472">Membrane</keyword>
<evidence type="ECO:0000256" key="5">
    <source>
        <dbReference type="SAM" id="Phobius"/>
    </source>
</evidence>
<dbReference type="PANTHER" id="PTHR32347">
    <property type="entry name" value="EFFLUX SYSTEM COMPONENT YKNX-RELATED"/>
    <property type="match status" value="1"/>
</dbReference>
<feature type="coiled-coil region" evidence="3">
    <location>
        <begin position="160"/>
        <end position="261"/>
    </location>
</feature>
<feature type="domain" description="YknX-like beta-barrel" evidence="7">
    <location>
        <begin position="299"/>
        <end position="397"/>
    </location>
</feature>
<dbReference type="OrthoDB" id="1777386at2"/>
<feature type="domain" description="Multidrug resistance protein MdtA-like barrel-sandwich hybrid" evidence="6">
    <location>
        <begin position="91"/>
        <end position="287"/>
    </location>
</feature>
<evidence type="ECO:0000259" key="6">
    <source>
        <dbReference type="Pfam" id="PF25917"/>
    </source>
</evidence>
<sequence length="507" mass="54650">MKLSFNFKDIEIKKFLNKKVIISTIAIVLVVTTAAIGITIKKSKSNKDSQTKVKYTILNKTNVMTTVSSSGAIKSGTSTNVYSNFDDNYTLKEVNVEVGDEVKAGDVLAVIDTSDFEKEIEQLEATVTANETKAKLTLEKAKKAYEDEKNLYDNDLNSSVVNANATLESAKLSLENAQRVYEYNKMLNENGDISENDLKSKEIDFENAKNDYTKAEVALNSAKVSAEQSLKNAQTDYESALASYNDNSDRLQLETKKAKLEDSKVIAPVDGTITAVNVAVGDKCGSGAFFVIQDLKDLIVDVDVDETEIANVKVGQKVQVTTDASENQILNGEIVSVDPISSAVASTSSSSSSSSGSSSSGSGTSNSTSSDVTFTAKVQINDYNELVKVGMNAVVNIITNEVNDVYAVPYEAIKNENGQSVVYAAKEKSGKYVVESIPITTGLESDIYTEVSGTNLSDGLIILNDPSSYKVGDEVDIKLPQKPLQANKEGNSQDVTNITEPKKDGEE</sequence>
<gene>
    <name evidence="8" type="ORF">CQ394_02400</name>
</gene>
<dbReference type="AlphaFoldDB" id="A0A2A7MFS2"/>
<dbReference type="GO" id="GO:0030313">
    <property type="term" value="C:cell envelope"/>
    <property type="evidence" value="ECO:0007669"/>
    <property type="project" value="UniProtKB-SubCell"/>
</dbReference>
<evidence type="ECO:0000256" key="1">
    <source>
        <dbReference type="ARBA" id="ARBA00004196"/>
    </source>
</evidence>
<evidence type="ECO:0000259" key="7">
    <source>
        <dbReference type="Pfam" id="PF25990"/>
    </source>
</evidence>
<keyword evidence="2 3" id="KW-0175">Coiled coil</keyword>
<feature type="region of interest" description="Disordered" evidence="4">
    <location>
        <begin position="482"/>
        <end position="507"/>
    </location>
</feature>
<keyword evidence="5" id="KW-1133">Transmembrane helix</keyword>
<evidence type="ECO:0000256" key="2">
    <source>
        <dbReference type="ARBA" id="ARBA00023054"/>
    </source>
</evidence>
<protein>
    <submittedName>
        <fullName evidence="8">HlyD family secretion protein</fullName>
    </submittedName>
</protein>
<dbReference type="STRING" id="137838.GCA_001458595_01933"/>
<feature type="region of interest" description="Disordered" evidence="4">
    <location>
        <begin position="346"/>
        <end position="370"/>
    </location>
</feature>
<feature type="compositionally biased region" description="Polar residues" evidence="4">
    <location>
        <begin position="488"/>
        <end position="499"/>
    </location>
</feature>
<dbReference type="Proteomes" id="UP000220840">
    <property type="component" value="Unassembled WGS sequence"/>
</dbReference>
<dbReference type="SUPFAM" id="SSF111369">
    <property type="entry name" value="HlyD-like secretion proteins"/>
    <property type="match status" value="2"/>
</dbReference>
<feature type="transmembrane region" description="Helical" evidence="5">
    <location>
        <begin position="20"/>
        <end position="40"/>
    </location>
</feature>
<organism evidence="8 9">
    <name type="scientific">Clostridium neonatale</name>
    <dbReference type="NCBI Taxonomy" id="137838"/>
    <lineage>
        <taxon>Bacteria</taxon>
        <taxon>Bacillati</taxon>
        <taxon>Bacillota</taxon>
        <taxon>Clostridia</taxon>
        <taxon>Eubacteriales</taxon>
        <taxon>Clostridiaceae</taxon>
        <taxon>Clostridium</taxon>
    </lineage>
</organism>
<evidence type="ECO:0000256" key="4">
    <source>
        <dbReference type="SAM" id="MobiDB-lite"/>
    </source>
</evidence>
<dbReference type="InterPro" id="IPR058625">
    <property type="entry name" value="MdtA-like_BSH"/>
</dbReference>
<dbReference type="Gene3D" id="1.10.287.470">
    <property type="entry name" value="Helix hairpin bin"/>
    <property type="match status" value="2"/>
</dbReference>
<dbReference type="Gene3D" id="2.40.30.170">
    <property type="match status" value="1"/>
</dbReference>
<comment type="subcellular location">
    <subcellularLocation>
        <location evidence="1">Cell envelope</location>
    </subcellularLocation>
</comment>